<proteinExistence type="inferred from homology"/>
<feature type="domain" description="Multidrug resistance protein MdtA-like C-terminal permuted SH3" evidence="3">
    <location>
        <begin position="325"/>
        <end position="367"/>
    </location>
</feature>
<dbReference type="PANTHER" id="PTHR30469:SF12">
    <property type="entry name" value="MULTIDRUG RESISTANCE PROTEIN MDTA"/>
    <property type="match status" value="1"/>
</dbReference>
<dbReference type="PANTHER" id="PTHR30469">
    <property type="entry name" value="MULTIDRUG RESISTANCE PROTEIN MDTA"/>
    <property type="match status" value="1"/>
</dbReference>
<evidence type="ECO:0000313" key="4">
    <source>
        <dbReference type="EMBL" id="SMF97579.1"/>
    </source>
</evidence>
<dbReference type="Gene3D" id="2.40.30.170">
    <property type="match status" value="1"/>
</dbReference>
<dbReference type="EMBL" id="FXAM01000003">
    <property type="protein sequence ID" value="SMF97579.1"/>
    <property type="molecule type" value="Genomic_DNA"/>
</dbReference>
<dbReference type="GO" id="GO:0015562">
    <property type="term" value="F:efflux transmembrane transporter activity"/>
    <property type="evidence" value="ECO:0007669"/>
    <property type="project" value="TreeGrafter"/>
</dbReference>
<dbReference type="Gene3D" id="2.40.50.100">
    <property type="match status" value="1"/>
</dbReference>
<evidence type="ECO:0000256" key="1">
    <source>
        <dbReference type="ARBA" id="ARBA00009477"/>
    </source>
</evidence>
<comment type="similarity">
    <text evidence="1">Belongs to the membrane fusion protein (MFP) (TC 8.A.1) family.</text>
</comment>
<sequence length="391" mass="42047">MAKILLPILLLLAGIAGTWALLIHRPQAEPQAPQAEIPLVRTLRVEPQTLRLDVHSQGVATPRTEIDLVPEVAGKVVFLHPGLVSGGFFESGDILLGIDPRDYDLAIAEAQARIAEAKRQLASEEAQAEQARSEWQALGEGQPTPLTLHEPQLAEARAKLTAAEADLVRAKLRRARADWRVPFAGRVRERRVGLGQYVQPGDKLARLYSTDAVEIRLPIAPDQLAYLDLPLARAGRTGDGPKVMLSAELSGAVQRWEGRIVRVDGMLDETTGMLHAIAEVRDPYAPSKARPPLLAGLFVQADIAGREQPGLFALPPGAVNSSQEAMLVDADGHLHLRRLGVLRNEPNRVLVRDGLAAGDRVVVAGVQVPVEGMVVRLAEDTAAPAGGKPPP</sequence>
<organism evidence="4 5">
    <name type="scientific">Methylomagnum ishizawai</name>
    <dbReference type="NCBI Taxonomy" id="1760988"/>
    <lineage>
        <taxon>Bacteria</taxon>
        <taxon>Pseudomonadati</taxon>
        <taxon>Pseudomonadota</taxon>
        <taxon>Gammaproteobacteria</taxon>
        <taxon>Methylococcales</taxon>
        <taxon>Methylococcaceae</taxon>
        <taxon>Methylomagnum</taxon>
    </lineage>
</organism>
<name>A0A1Y6D3R3_9GAMM</name>
<dbReference type="STRING" id="1760988.SAMN02949497_0149"/>
<protein>
    <submittedName>
        <fullName evidence="4">RND family efflux transporter, MFP subunit</fullName>
    </submittedName>
</protein>
<dbReference type="Gene3D" id="1.10.287.470">
    <property type="entry name" value="Helix hairpin bin"/>
    <property type="match status" value="1"/>
</dbReference>
<dbReference type="NCBIfam" id="TIGR01730">
    <property type="entry name" value="RND_mfp"/>
    <property type="match status" value="1"/>
</dbReference>
<dbReference type="RefSeq" id="WP_085216605.1">
    <property type="nucleotide sequence ID" value="NZ_FXAM01000003.1"/>
</dbReference>
<evidence type="ECO:0000313" key="5">
    <source>
        <dbReference type="Proteomes" id="UP000192923"/>
    </source>
</evidence>
<accession>A0A1Y6D3R3</accession>
<evidence type="ECO:0000256" key="2">
    <source>
        <dbReference type="SAM" id="MobiDB-lite"/>
    </source>
</evidence>
<dbReference type="InterPro" id="IPR006143">
    <property type="entry name" value="RND_pump_MFP"/>
</dbReference>
<feature type="compositionally biased region" description="Low complexity" evidence="2">
    <location>
        <begin position="125"/>
        <end position="137"/>
    </location>
</feature>
<evidence type="ECO:0000259" key="3">
    <source>
        <dbReference type="Pfam" id="PF25967"/>
    </source>
</evidence>
<dbReference type="SUPFAM" id="SSF111369">
    <property type="entry name" value="HlyD-like secretion proteins"/>
    <property type="match status" value="1"/>
</dbReference>
<keyword evidence="5" id="KW-1185">Reference proteome</keyword>
<feature type="region of interest" description="Disordered" evidence="2">
    <location>
        <begin position="125"/>
        <end position="146"/>
    </location>
</feature>
<dbReference type="AlphaFoldDB" id="A0A1Y6D3R3"/>
<dbReference type="GO" id="GO:1990281">
    <property type="term" value="C:efflux pump complex"/>
    <property type="evidence" value="ECO:0007669"/>
    <property type="project" value="TreeGrafter"/>
</dbReference>
<dbReference type="Gene3D" id="2.40.420.20">
    <property type="match status" value="1"/>
</dbReference>
<dbReference type="InterPro" id="IPR058627">
    <property type="entry name" value="MdtA-like_C"/>
</dbReference>
<gene>
    <name evidence="4" type="ORF">SAMN02949497_0149</name>
</gene>
<reference evidence="4 5" key="1">
    <citation type="submission" date="2016-12" db="EMBL/GenBank/DDBJ databases">
        <authorList>
            <person name="Song W.-J."/>
            <person name="Kurnit D.M."/>
        </authorList>
    </citation>
    <scope>NUCLEOTIDE SEQUENCE [LARGE SCALE GENOMIC DNA]</scope>
    <source>
        <strain evidence="4 5">175</strain>
    </source>
</reference>
<dbReference type="OrthoDB" id="5730196at2"/>
<dbReference type="Pfam" id="PF25967">
    <property type="entry name" value="RND-MFP_C"/>
    <property type="match status" value="1"/>
</dbReference>
<dbReference type="Proteomes" id="UP000192923">
    <property type="component" value="Unassembled WGS sequence"/>
</dbReference>